<sequence length="81" mass="9014">MPFACMPFAPWARKCLFRLVPAAVHTLCWPRCSLMHDPCIALIKSASRTASPVVALCRDIGEALVWRPFPICSAFTLRLSP</sequence>
<keyword evidence="1" id="KW-0732">Signal</keyword>
<dbReference type="EMBL" id="KB445553">
    <property type="protein sequence ID" value="EMC97791.1"/>
    <property type="molecule type" value="Genomic_DNA"/>
</dbReference>
<dbReference type="RefSeq" id="XP_007674734.1">
    <property type="nucleotide sequence ID" value="XM_007676544.1"/>
</dbReference>
<evidence type="ECO:0000256" key="1">
    <source>
        <dbReference type="SAM" id="SignalP"/>
    </source>
</evidence>
<feature type="signal peptide" evidence="1">
    <location>
        <begin position="1"/>
        <end position="26"/>
    </location>
</feature>
<evidence type="ECO:0008006" key="4">
    <source>
        <dbReference type="Google" id="ProtNLM"/>
    </source>
</evidence>
<organism evidence="2 3">
    <name type="scientific">Baudoinia panamericana (strain UAMH 10762)</name>
    <name type="common">Angels' share fungus</name>
    <name type="synonym">Baudoinia compniacensis (strain UAMH 10762)</name>
    <dbReference type="NCBI Taxonomy" id="717646"/>
    <lineage>
        <taxon>Eukaryota</taxon>
        <taxon>Fungi</taxon>
        <taxon>Dikarya</taxon>
        <taxon>Ascomycota</taxon>
        <taxon>Pezizomycotina</taxon>
        <taxon>Dothideomycetes</taxon>
        <taxon>Dothideomycetidae</taxon>
        <taxon>Mycosphaerellales</taxon>
        <taxon>Teratosphaeriaceae</taxon>
        <taxon>Baudoinia</taxon>
    </lineage>
</organism>
<dbReference type="GeneID" id="19113979"/>
<evidence type="ECO:0000313" key="3">
    <source>
        <dbReference type="Proteomes" id="UP000011761"/>
    </source>
</evidence>
<accession>M2MM77</accession>
<keyword evidence="3" id="KW-1185">Reference proteome</keyword>
<dbReference type="HOGENOM" id="CLU_2573539_0_0_1"/>
<dbReference type="Proteomes" id="UP000011761">
    <property type="component" value="Unassembled WGS sequence"/>
</dbReference>
<feature type="chain" id="PRO_5004021658" description="Secreted protein" evidence="1">
    <location>
        <begin position="27"/>
        <end position="81"/>
    </location>
</feature>
<dbReference type="KEGG" id="bcom:BAUCODRAFT_403853"/>
<dbReference type="AlphaFoldDB" id="M2MM77"/>
<protein>
    <recommendedName>
        <fullName evidence="4">Secreted protein</fullName>
    </recommendedName>
</protein>
<gene>
    <name evidence="2" type="ORF">BAUCODRAFT_403853</name>
</gene>
<name>M2MM77_BAUPA</name>
<reference evidence="2 3" key="1">
    <citation type="journal article" date="2012" name="PLoS Pathog.">
        <title>Diverse lifestyles and strategies of plant pathogenesis encoded in the genomes of eighteen Dothideomycetes fungi.</title>
        <authorList>
            <person name="Ohm R.A."/>
            <person name="Feau N."/>
            <person name="Henrissat B."/>
            <person name="Schoch C.L."/>
            <person name="Horwitz B.A."/>
            <person name="Barry K.W."/>
            <person name="Condon B.J."/>
            <person name="Copeland A.C."/>
            <person name="Dhillon B."/>
            <person name="Glaser F."/>
            <person name="Hesse C.N."/>
            <person name="Kosti I."/>
            <person name="LaButti K."/>
            <person name="Lindquist E.A."/>
            <person name="Lucas S."/>
            <person name="Salamov A.A."/>
            <person name="Bradshaw R.E."/>
            <person name="Ciuffetti L."/>
            <person name="Hamelin R.C."/>
            <person name="Kema G.H.J."/>
            <person name="Lawrence C."/>
            <person name="Scott J.A."/>
            <person name="Spatafora J.W."/>
            <person name="Turgeon B.G."/>
            <person name="de Wit P.J.G.M."/>
            <person name="Zhong S."/>
            <person name="Goodwin S.B."/>
            <person name="Grigoriev I.V."/>
        </authorList>
    </citation>
    <scope>NUCLEOTIDE SEQUENCE [LARGE SCALE GENOMIC DNA]</scope>
    <source>
        <strain evidence="2 3">UAMH 10762</strain>
    </source>
</reference>
<proteinExistence type="predicted"/>
<evidence type="ECO:0000313" key="2">
    <source>
        <dbReference type="EMBL" id="EMC97791.1"/>
    </source>
</evidence>